<accession>A0A915K8W9</accession>
<dbReference type="AlphaFoldDB" id="A0A915K8W9"/>
<name>A0A915K8W9_ROMCU</name>
<organism evidence="1 2">
    <name type="scientific">Romanomermis culicivorax</name>
    <name type="common">Nematode worm</name>
    <dbReference type="NCBI Taxonomy" id="13658"/>
    <lineage>
        <taxon>Eukaryota</taxon>
        <taxon>Metazoa</taxon>
        <taxon>Ecdysozoa</taxon>
        <taxon>Nematoda</taxon>
        <taxon>Enoplea</taxon>
        <taxon>Dorylaimia</taxon>
        <taxon>Mermithida</taxon>
        <taxon>Mermithoidea</taxon>
        <taxon>Mermithidae</taxon>
        <taxon>Romanomermis</taxon>
    </lineage>
</organism>
<dbReference type="Proteomes" id="UP000887565">
    <property type="component" value="Unplaced"/>
</dbReference>
<evidence type="ECO:0000313" key="1">
    <source>
        <dbReference type="Proteomes" id="UP000887565"/>
    </source>
</evidence>
<sequence>MLPFNVPLLFGTTKWSPGAVTWVVPELPYQWPMLGYNKPILLSNKHPSQHLLFSLKLQYQYFPTIKDT</sequence>
<reference evidence="2" key="1">
    <citation type="submission" date="2022-11" db="UniProtKB">
        <authorList>
            <consortium name="WormBaseParasite"/>
        </authorList>
    </citation>
    <scope>IDENTIFICATION</scope>
</reference>
<protein>
    <submittedName>
        <fullName evidence="2">Ovule protein</fullName>
    </submittedName>
</protein>
<dbReference type="WBParaSite" id="nRc.2.0.1.t35183-RA">
    <property type="protein sequence ID" value="nRc.2.0.1.t35183-RA"/>
    <property type="gene ID" value="nRc.2.0.1.g35183"/>
</dbReference>
<evidence type="ECO:0000313" key="2">
    <source>
        <dbReference type="WBParaSite" id="nRc.2.0.1.t35183-RA"/>
    </source>
</evidence>
<proteinExistence type="predicted"/>
<keyword evidence="1" id="KW-1185">Reference proteome</keyword>